<dbReference type="InterPro" id="IPR016181">
    <property type="entry name" value="Acyl_CoA_acyltransferase"/>
</dbReference>
<keyword evidence="4" id="KW-1185">Reference proteome</keyword>
<feature type="region of interest" description="Disordered" evidence="1">
    <location>
        <begin position="97"/>
        <end position="119"/>
    </location>
</feature>
<reference evidence="3 4" key="1">
    <citation type="submission" date="2017-10" db="EMBL/GenBank/DDBJ databases">
        <title>Development of genomic resources for the powdery mildew, Erysiphe pulchra.</title>
        <authorList>
            <person name="Wadl P.A."/>
            <person name="Mack B.M."/>
            <person name="Moore G."/>
            <person name="Beltz S.B."/>
        </authorList>
    </citation>
    <scope>NUCLEOTIDE SEQUENCE [LARGE SCALE GENOMIC DNA]</scope>
    <source>
        <strain evidence="3">Cflorida</strain>
    </source>
</reference>
<feature type="compositionally biased region" description="Polar residues" evidence="1">
    <location>
        <begin position="1"/>
        <end position="13"/>
    </location>
</feature>
<dbReference type="InterPro" id="IPR000182">
    <property type="entry name" value="GNAT_dom"/>
</dbReference>
<dbReference type="EMBL" id="PEDP01001889">
    <property type="protein sequence ID" value="POS83106.1"/>
    <property type="molecule type" value="Genomic_DNA"/>
</dbReference>
<feature type="region of interest" description="Disordered" evidence="1">
    <location>
        <begin position="1"/>
        <end position="57"/>
    </location>
</feature>
<dbReference type="SUPFAM" id="SSF55729">
    <property type="entry name" value="Acyl-CoA N-acyltransferases (Nat)"/>
    <property type="match status" value="1"/>
</dbReference>
<evidence type="ECO:0000313" key="3">
    <source>
        <dbReference type="EMBL" id="POS83106.1"/>
    </source>
</evidence>
<dbReference type="Gene3D" id="3.40.630.30">
    <property type="match status" value="1"/>
</dbReference>
<dbReference type="OrthoDB" id="2129362at2759"/>
<evidence type="ECO:0000259" key="2">
    <source>
        <dbReference type="Pfam" id="PF00583"/>
    </source>
</evidence>
<dbReference type="AlphaFoldDB" id="A0A2S4PM38"/>
<dbReference type="GO" id="GO:0016747">
    <property type="term" value="F:acyltransferase activity, transferring groups other than amino-acyl groups"/>
    <property type="evidence" value="ECO:0007669"/>
    <property type="project" value="InterPro"/>
</dbReference>
<feature type="compositionally biased region" description="Basic and acidic residues" evidence="1">
    <location>
        <begin position="26"/>
        <end position="38"/>
    </location>
</feature>
<feature type="compositionally biased region" description="Low complexity" evidence="1">
    <location>
        <begin position="39"/>
        <end position="57"/>
    </location>
</feature>
<organism evidence="3 4">
    <name type="scientific">Erysiphe pulchra</name>
    <dbReference type="NCBI Taxonomy" id="225359"/>
    <lineage>
        <taxon>Eukaryota</taxon>
        <taxon>Fungi</taxon>
        <taxon>Dikarya</taxon>
        <taxon>Ascomycota</taxon>
        <taxon>Pezizomycotina</taxon>
        <taxon>Leotiomycetes</taxon>
        <taxon>Erysiphales</taxon>
        <taxon>Erysiphaceae</taxon>
        <taxon>Erysiphe</taxon>
    </lineage>
</organism>
<name>A0A2S4PM38_9PEZI</name>
<proteinExistence type="predicted"/>
<feature type="region of interest" description="Disordered" evidence="1">
    <location>
        <begin position="138"/>
        <end position="158"/>
    </location>
</feature>
<dbReference type="Proteomes" id="UP000237438">
    <property type="component" value="Unassembled WGS sequence"/>
</dbReference>
<sequence length="572" mass="65567">MSLQKNTKSGYKNSRSDAPDNGTNQYEKHDLSPSKQDKAVACSSPVPSARSSSDISITATLKPRPIFNPKAFAPKIRQQQSLASTYDKRVQWPSIKRVRSHSKAHDFPKVTQPTVSGHKKSLLRNEWDVNNYVSLNEESNIPKSKPNPNLNLTVKNKDKKSFGTSNGVEIDWFDHKFVPENRENIRSWQGPDPILEHFDFAGERMPPPCDWESNRSRFDNSFMNSYINEWRHVDSCKPIPTGFEKNEKWLSGEFQVCDHELLSIPNPRPSIPNPSTTDDLEVKRMTQTAYNLVIHELEKLEDEPTCQNNLEKDNKIISNDVFHNTSEDSPFSPKINMYLRPVITEDSEKIALIYNEHIDKGNITEDQEPITIIEVKHLIESKKKDKLPFIVAVAGEAPLLKQDMQDDDVQNKILPVNKNVIGFAFNERFNYGFSGLSKGRSRYTTTIQLFVAHNFQGKGVGRNLLDRLIHMLSTAYGYKKACEFRNPSSDAVYECEGSGKWHQIQFHVPVLQEDDPDFPHVKDFLFSKFLIKEVCRMKSTGRTNFKNGPAKWLDTVIFQYETSQEGDFDPYC</sequence>
<comment type="caution">
    <text evidence="3">The sequence shown here is derived from an EMBL/GenBank/DDBJ whole genome shotgun (WGS) entry which is preliminary data.</text>
</comment>
<evidence type="ECO:0000256" key="1">
    <source>
        <dbReference type="SAM" id="MobiDB-lite"/>
    </source>
</evidence>
<dbReference type="Pfam" id="PF00583">
    <property type="entry name" value="Acetyltransf_1"/>
    <property type="match status" value="1"/>
</dbReference>
<protein>
    <recommendedName>
        <fullName evidence="2">N-acetyltransferase domain-containing protein</fullName>
    </recommendedName>
</protein>
<feature type="domain" description="N-acetyltransferase" evidence="2">
    <location>
        <begin position="410"/>
        <end position="493"/>
    </location>
</feature>
<gene>
    <name evidence="3" type="ORF">EPUL_006012</name>
</gene>
<feature type="compositionally biased region" description="Polar residues" evidence="1">
    <location>
        <begin position="138"/>
        <end position="154"/>
    </location>
</feature>
<evidence type="ECO:0000313" key="4">
    <source>
        <dbReference type="Proteomes" id="UP000237438"/>
    </source>
</evidence>
<accession>A0A2S4PM38</accession>